<proteinExistence type="predicted"/>
<dbReference type="RefSeq" id="WP_379979202.1">
    <property type="nucleotide sequence ID" value="NZ_JBHUMO010000008.1"/>
</dbReference>
<evidence type="ECO:0000256" key="1">
    <source>
        <dbReference type="SAM" id="Phobius"/>
    </source>
</evidence>
<gene>
    <name evidence="2" type="ORF">ACFSR0_01535</name>
</gene>
<organism evidence="2 3">
    <name type="scientific">Enterococcus camelliae</name>
    <dbReference type="NCBI Taxonomy" id="453959"/>
    <lineage>
        <taxon>Bacteria</taxon>
        <taxon>Bacillati</taxon>
        <taxon>Bacillota</taxon>
        <taxon>Bacilli</taxon>
        <taxon>Lactobacillales</taxon>
        <taxon>Enterococcaceae</taxon>
        <taxon>Enterococcus</taxon>
    </lineage>
</organism>
<keyword evidence="1" id="KW-0472">Membrane</keyword>
<dbReference type="EMBL" id="JBHUMO010000008">
    <property type="protein sequence ID" value="MFD2728118.1"/>
    <property type="molecule type" value="Genomic_DNA"/>
</dbReference>
<reference evidence="3" key="1">
    <citation type="journal article" date="2019" name="Int. J. Syst. Evol. Microbiol.">
        <title>The Global Catalogue of Microorganisms (GCM) 10K type strain sequencing project: providing services to taxonomists for standard genome sequencing and annotation.</title>
        <authorList>
            <consortium name="The Broad Institute Genomics Platform"/>
            <consortium name="The Broad Institute Genome Sequencing Center for Infectious Disease"/>
            <person name="Wu L."/>
            <person name="Ma J."/>
        </authorList>
    </citation>
    <scope>NUCLEOTIDE SEQUENCE [LARGE SCALE GENOMIC DNA]</scope>
    <source>
        <strain evidence="3">TISTR 932</strain>
    </source>
</reference>
<dbReference type="Proteomes" id="UP001597427">
    <property type="component" value="Unassembled WGS sequence"/>
</dbReference>
<sequence>MMMSFGFGFIYYLIGAIVLYGIIRLGVKHGIQDAKKEEKKELF</sequence>
<name>A0ABW5THY2_9ENTE</name>
<protein>
    <submittedName>
        <fullName evidence="2">Uncharacterized protein</fullName>
    </submittedName>
</protein>
<evidence type="ECO:0000313" key="3">
    <source>
        <dbReference type="Proteomes" id="UP001597427"/>
    </source>
</evidence>
<keyword evidence="1" id="KW-1133">Transmembrane helix</keyword>
<comment type="caution">
    <text evidence="2">The sequence shown here is derived from an EMBL/GenBank/DDBJ whole genome shotgun (WGS) entry which is preliminary data.</text>
</comment>
<keyword evidence="3" id="KW-1185">Reference proteome</keyword>
<keyword evidence="1" id="KW-0812">Transmembrane</keyword>
<evidence type="ECO:0000313" key="2">
    <source>
        <dbReference type="EMBL" id="MFD2728118.1"/>
    </source>
</evidence>
<feature type="transmembrane region" description="Helical" evidence="1">
    <location>
        <begin position="6"/>
        <end position="27"/>
    </location>
</feature>
<accession>A0ABW5THY2</accession>